<gene>
    <name evidence="4" type="ORF">V5799_021377</name>
</gene>
<feature type="region of interest" description="Disordered" evidence="3">
    <location>
        <begin position="69"/>
        <end position="132"/>
    </location>
</feature>
<name>A0AAQ4FNE3_AMBAM</name>
<evidence type="ECO:0000256" key="3">
    <source>
        <dbReference type="SAM" id="MobiDB-lite"/>
    </source>
</evidence>
<dbReference type="InterPro" id="IPR011107">
    <property type="entry name" value="PPI_Ypi1"/>
</dbReference>
<reference evidence="4 5" key="1">
    <citation type="journal article" date="2023" name="Arcadia Sci">
        <title>De novo assembly of a long-read Amblyomma americanum tick genome.</title>
        <authorList>
            <person name="Chou S."/>
            <person name="Poskanzer K.E."/>
            <person name="Rollins M."/>
            <person name="Thuy-Boun P.S."/>
        </authorList>
    </citation>
    <scope>NUCLEOTIDE SEQUENCE [LARGE SCALE GENOMIC DNA]</scope>
    <source>
        <strain evidence="4">F_SG_1</strain>
        <tissue evidence="4">Salivary glands</tissue>
    </source>
</reference>
<sequence length="207" mass="22571">MSTISQTKVDTAEGSDAEATDNRVVLKLRKPIKSQRHVAWHQDTVDNENLNRRKTKFCYVYVKPLKFGESSSDSEDEESEHCRDHVEPGQKGSALSGTVTTVEDSATGAAASTNTEIETVTSAPPQSASRGRVAWAADTVDNENMNKCKSKCCCIFEKQRAFGESSSDSEVDDCPNCRGHKEKSRNNADNPTDLVLGNPFVVHGDAS</sequence>
<dbReference type="PANTHER" id="PTHR20835">
    <property type="entry name" value="E3 UBIQUITIN-PROTEIN LIGASE PPP1R11-RELATED"/>
    <property type="match status" value="1"/>
</dbReference>
<evidence type="ECO:0000313" key="4">
    <source>
        <dbReference type="EMBL" id="KAK8788847.1"/>
    </source>
</evidence>
<evidence type="ECO:0000256" key="2">
    <source>
        <dbReference type="ARBA" id="ARBA00031039"/>
    </source>
</evidence>
<comment type="caution">
    <text evidence="4">The sequence shown here is derived from an EMBL/GenBank/DDBJ whole genome shotgun (WGS) entry which is preliminary data.</text>
</comment>
<dbReference type="Proteomes" id="UP001321473">
    <property type="component" value="Unassembled WGS sequence"/>
</dbReference>
<dbReference type="GO" id="GO:0008157">
    <property type="term" value="F:protein phosphatase 1 binding"/>
    <property type="evidence" value="ECO:0007669"/>
    <property type="project" value="TreeGrafter"/>
</dbReference>
<dbReference type="PANTHER" id="PTHR20835:SF0">
    <property type="entry name" value="E3 UBIQUITIN-PROTEIN LIGASE PPP1R11"/>
    <property type="match status" value="1"/>
</dbReference>
<keyword evidence="5" id="KW-1185">Reference proteome</keyword>
<organism evidence="4 5">
    <name type="scientific">Amblyomma americanum</name>
    <name type="common">Lone star tick</name>
    <dbReference type="NCBI Taxonomy" id="6943"/>
    <lineage>
        <taxon>Eukaryota</taxon>
        <taxon>Metazoa</taxon>
        <taxon>Ecdysozoa</taxon>
        <taxon>Arthropoda</taxon>
        <taxon>Chelicerata</taxon>
        <taxon>Arachnida</taxon>
        <taxon>Acari</taxon>
        <taxon>Parasitiformes</taxon>
        <taxon>Ixodida</taxon>
        <taxon>Ixodoidea</taxon>
        <taxon>Ixodidae</taxon>
        <taxon>Amblyomminae</taxon>
        <taxon>Amblyomma</taxon>
    </lineage>
</organism>
<feature type="compositionally biased region" description="Polar residues" evidence="3">
    <location>
        <begin position="93"/>
        <end position="129"/>
    </location>
</feature>
<evidence type="ECO:0000256" key="1">
    <source>
        <dbReference type="ARBA" id="ARBA00021994"/>
    </source>
</evidence>
<feature type="region of interest" description="Disordered" evidence="3">
    <location>
        <begin position="165"/>
        <end position="207"/>
    </location>
</feature>
<protein>
    <recommendedName>
        <fullName evidence="1">E3 ubiquitin-protein ligase PPP1R11</fullName>
    </recommendedName>
    <alternativeName>
        <fullName evidence="2">Protein phosphatase 1 regulatory subunit 11</fullName>
    </alternativeName>
</protein>
<proteinExistence type="predicted"/>
<dbReference type="GO" id="GO:0005634">
    <property type="term" value="C:nucleus"/>
    <property type="evidence" value="ECO:0007669"/>
    <property type="project" value="TreeGrafter"/>
</dbReference>
<accession>A0AAQ4FNE3</accession>
<dbReference type="EMBL" id="JARKHS020000427">
    <property type="protein sequence ID" value="KAK8788847.1"/>
    <property type="molecule type" value="Genomic_DNA"/>
</dbReference>
<dbReference type="Pfam" id="PF07491">
    <property type="entry name" value="PPI_Ypi1"/>
    <property type="match status" value="2"/>
</dbReference>
<dbReference type="AlphaFoldDB" id="A0AAQ4FNE3"/>
<dbReference type="GO" id="GO:0004865">
    <property type="term" value="F:protein serine/threonine phosphatase inhibitor activity"/>
    <property type="evidence" value="ECO:0007669"/>
    <property type="project" value="InterPro"/>
</dbReference>
<evidence type="ECO:0000313" key="5">
    <source>
        <dbReference type="Proteomes" id="UP001321473"/>
    </source>
</evidence>